<organism evidence="1 2">
    <name type="scientific">Fusarium tricinctum</name>
    <dbReference type="NCBI Taxonomy" id="61284"/>
    <lineage>
        <taxon>Eukaryota</taxon>
        <taxon>Fungi</taxon>
        <taxon>Dikarya</taxon>
        <taxon>Ascomycota</taxon>
        <taxon>Pezizomycotina</taxon>
        <taxon>Sordariomycetes</taxon>
        <taxon>Hypocreomycetidae</taxon>
        <taxon>Hypocreales</taxon>
        <taxon>Nectriaceae</taxon>
        <taxon>Fusarium</taxon>
        <taxon>Fusarium tricinctum species complex</taxon>
    </lineage>
</organism>
<sequence length="73" mass="7825">MLRAGKGLTPVYLFQLIFVGKPSASAFRNGQRGKPASLFSSRGLLEVQDSEGCLDALNTMYLLACAAMQTSLL</sequence>
<evidence type="ECO:0000313" key="1">
    <source>
        <dbReference type="EMBL" id="KAH7238395.1"/>
    </source>
</evidence>
<keyword evidence="2" id="KW-1185">Reference proteome</keyword>
<dbReference type="EMBL" id="JAGPXF010000006">
    <property type="protein sequence ID" value="KAH7238395.1"/>
    <property type="molecule type" value="Genomic_DNA"/>
</dbReference>
<reference evidence="1" key="1">
    <citation type="journal article" date="2021" name="Nat. Commun.">
        <title>Genetic determinants of endophytism in the Arabidopsis root mycobiome.</title>
        <authorList>
            <person name="Mesny F."/>
            <person name="Miyauchi S."/>
            <person name="Thiergart T."/>
            <person name="Pickel B."/>
            <person name="Atanasova L."/>
            <person name="Karlsson M."/>
            <person name="Huettel B."/>
            <person name="Barry K.W."/>
            <person name="Haridas S."/>
            <person name="Chen C."/>
            <person name="Bauer D."/>
            <person name="Andreopoulos W."/>
            <person name="Pangilinan J."/>
            <person name="LaButti K."/>
            <person name="Riley R."/>
            <person name="Lipzen A."/>
            <person name="Clum A."/>
            <person name="Drula E."/>
            <person name="Henrissat B."/>
            <person name="Kohler A."/>
            <person name="Grigoriev I.V."/>
            <person name="Martin F.M."/>
            <person name="Hacquard S."/>
        </authorList>
    </citation>
    <scope>NUCLEOTIDE SEQUENCE</scope>
    <source>
        <strain evidence="1">MPI-SDFR-AT-0068</strain>
    </source>
</reference>
<proteinExistence type="predicted"/>
<protein>
    <submittedName>
        <fullName evidence="1">Uncharacterized protein</fullName>
    </submittedName>
</protein>
<dbReference type="Proteomes" id="UP000813427">
    <property type="component" value="Unassembled WGS sequence"/>
</dbReference>
<evidence type="ECO:0000313" key="2">
    <source>
        <dbReference type="Proteomes" id="UP000813427"/>
    </source>
</evidence>
<name>A0A8K0RU41_9HYPO</name>
<comment type="caution">
    <text evidence="1">The sequence shown here is derived from an EMBL/GenBank/DDBJ whole genome shotgun (WGS) entry which is preliminary data.</text>
</comment>
<accession>A0A8K0RU41</accession>
<gene>
    <name evidence="1" type="ORF">BKA59DRAFT_245622</name>
</gene>
<dbReference type="AlphaFoldDB" id="A0A8K0RU41"/>